<reference evidence="1 2" key="1">
    <citation type="journal article" date="2018" name="New Phytol.">
        <title>Phylogenomics of Endogonaceae and evolution of mycorrhizas within Mucoromycota.</title>
        <authorList>
            <person name="Chang Y."/>
            <person name="Desiro A."/>
            <person name="Na H."/>
            <person name="Sandor L."/>
            <person name="Lipzen A."/>
            <person name="Clum A."/>
            <person name="Barry K."/>
            <person name="Grigoriev I.V."/>
            <person name="Martin F.M."/>
            <person name="Stajich J.E."/>
            <person name="Smith M.E."/>
            <person name="Bonito G."/>
            <person name="Spatafora J.W."/>
        </authorList>
    </citation>
    <scope>NUCLEOTIDE SEQUENCE [LARGE SCALE GENOMIC DNA]</scope>
    <source>
        <strain evidence="1 2">GMNB39</strain>
    </source>
</reference>
<dbReference type="GO" id="GO:0070072">
    <property type="term" value="P:vacuolar proton-transporting V-type ATPase complex assembly"/>
    <property type="evidence" value="ECO:0007669"/>
    <property type="project" value="InterPro"/>
</dbReference>
<evidence type="ECO:0000313" key="1">
    <source>
        <dbReference type="EMBL" id="RUP50607.1"/>
    </source>
</evidence>
<dbReference type="Proteomes" id="UP000268093">
    <property type="component" value="Unassembled WGS sequence"/>
</dbReference>
<proteinExistence type="predicted"/>
<accession>A0A433DIF9</accession>
<comment type="caution">
    <text evidence="1">The sequence shown here is derived from an EMBL/GenBank/DDBJ whole genome shotgun (WGS) entry which is preliminary data.</text>
</comment>
<protein>
    <submittedName>
        <fullName evidence="1">Uncharacterized protein</fullName>
    </submittedName>
</protein>
<evidence type="ECO:0000313" key="2">
    <source>
        <dbReference type="Proteomes" id="UP000268093"/>
    </source>
</evidence>
<name>A0A433DIF9_9FUNG</name>
<dbReference type="InterPro" id="IPR013945">
    <property type="entry name" value="Pkr1"/>
</dbReference>
<gene>
    <name evidence="1" type="ORF">BC936DRAFT_138416</name>
</gene>
<dbReference type="EMBL" id="RBNI01001306">
    <property type="protein sequence ID" value="RUP50607.1"/>
    <property type="molecule type" value="Genomic_DNA"/>
</dbReference>
<keyword evidence="2" id="KW-1185">Reference proteome</keyword>
<sequence>MKRFSRDPTFLLTPPTPSAHLTTFINPPTHPPEFGTPPPSSDIVTDLVNSLLYPGHTPSGVIRLLDFAFLALFATLVGMLVLTEGNLHVLAMLVLSVMLFVSIKW</sequence>
<organism evidence="1 2">
    <name type="scientific">Jimgerdemannia flammicorona</name>
    <dbReference type="NCBI Taxonomy" id="994334"/>
    <lineage>
        <taxon>Eukaryota</taxon>
        <taxon>Fungi</taxon>
        <taxon>Fungi incertae sedis</taxon>
        <taxon>Mucoromycota</taxon>
        <taxon>Mucoromycotina</taxon>
        <taxon>Endogonomycetes</taxon>
        <taxon>Endogonales</taxon>
        <taxon>Endogonaceae</taxon>
        <taxon>Jimgerdemannia</taxon>
    </lineage>
</organism>
<dbReference type="Pfam" id="PF08636">
    <property type="entry name" value="Pkr1"/>
    <property type="match status" value="1"/>
</dbReference>
<dbReference type="AlphaFoldDB" id="A0A433DIF9"/>